<keyword evidence="2" id="KW-0732">Signal</keyword>
<feature type="signal peptide" evidence="2">
    <location>
        <begin position="1"/>
        <end position="23"/>
    </location>
</feature>
<dbReference type="InterPro" id="IPR055915">
    <property type="entry name" value="DUF7492"/>
</dbReference>
<feature type="domain" description="DUF7492" evidence="3">
    <location>
        <begin position="22"/>
        <end position="279"/>
    </location>
</feature>
<protein>
    <recommendedName>
        <fullName evidence="3">DUF7492 domain-containing protein</fullName>
    </recommendedName>
</protein>
<gene>
    <name evidence="4" type="ORF">LTR97_012440</name>
</gene>
<sequence length="543" mass="56866">MFSTITSSLLALAALSTLPAALAHSWIEEFQVIDSNGTYIGDRGFPRGYMARTDPGYNGFVMNYLLPETGIRITSNDSLCHPAQRTSNYTNPAYPKLQVTPGSYVAMKYLENGHVTLPWNQLGKPPGGGTVFVYGTTQPSEDEKIVDVLRWTSDGKGGNGKGFLMTAQNFDDGRCYQINCGNISTDRQTLFPNHVADQPTSVIEQWCETDLHIPETIAAGTLSVYWVWQWPTESNKDCTYPEGKDEYYTTCSDFEIIAGGDDANAKILAAPATHTLAQENPQSTAVSGFKSRDAFSTDAAMVVIEGTKTIGKVVKAAATFMSACSATGNVGPDVTIPGGCAQVSVFSGAPVSSAAQAAKQFATTMNLAAPAAPTGQTGGAPIRPISSTANTTLTQTVPAPLSSSAAPEAGEQTVTATTTVDHTITATVTGMPSSSTAAASTDPPSSISISSASTSSASAPMAPSSMMPSYTNSTSIVYSMISTVYGPPSASSSMAVLTSLAASSTQPPADAPTVATDGMVMNKRQANEHIARRSRRNHARSFV</sequence>
<name>A0AAN7W0B3_9PEZI</name>
<evidence type="ECO:0000256" key="2">
    <source>
        <dbReference type="SAM" id="SignalP"/>
    </source>
</evidence>
<reference evidence="4" key="1">
    <citation type="submission" date="2023-08" db="EMBL/GenBank/DDBJ databases">
        <title>Black Yeasts Isolated from many extreme environments.</title>
        <authorList>
            <person name="Coleine C."/>
            <person name="Stajich J.E."/>
            <person name="Selbmann L."/>
        </authorList>
    </citation>
    <scope>NUCLEOTIDE SEQUENCE</scope>
    <source>
        <strain evidence="4">CCFEE 5810</strain>
    </source>
</reference>
<evidence type="ECO:0000313" key="5">
    <source>
        <dbReference type="Proteomes" id="UP001310594"/>
    </source>
</evidence>
<proteinExistence type="predicted"/>
<feature type="region of interest" description="Disordered" evidence="1">
    <location>
        <begin position="427"/>
        <end position="466"/>
    </location>
</feature>
<feature type="chain" id="PRO_5042836323" description="DUF7492 domain-containing protein" evidence="2">
    <location>
        <begin position="24"/>
        <end position="543"/>
    </location>
</feature>
<accession>A0AAN7W0B3</accession>
<dbReference type="AlphaFoldDB" id="A0AAN7W0B3"/>
<evidence type="ECO:0000313" key="4">
    <source>
        <dbReference type="EMBL" id="KAK5690252.1"/>
    </source>
</evidence>
<evidence type="ECO:0000259" key="3">
    <source>
        <dbReference type="Pfam" id="PF24320"/>
    </source>
</evidence>
<evidence type="ECO:0000256" key="1">
    <source>
        <dbReference type="SAM" id="MobiDB-lite"/>
    </source>
</evidence>
<organism evidence="4 5">
    <name type="scientific">Elasticomyces elasticus</name>
    <dbReference type="NCBI Taxonomy" id="574655"/>
    <lineage>
        <taxon>Eukaryota</taxon>
        <taxon>Fungi</taxon>
        <taxon>Dikarya</taxon>
        <taxon>Ascomycota</taxon>
        <taxon>Pezizomycotina</taxon>
        <taxon>Dothideomycetes</taxon>
        <taxon>Dothideomycetidae</taxon>
        <taxon>Mycosphaerellales</taxon>
        <taxon>Teratosphaeriaceae</taxon>
        <taxon>Elasticomyces</taxon>
    </lineage>
</organism>
<dbReference type="EMBL" id="JAVRQU010000026">
    <property type="protein sequence ID" value="KAK5690252.1"/>
    <property type="molecule type" value="Genomic_DNA"/>
</dbReference>
<dbReference type="Pfam" id="PF24320">
    <property type="entry name" value="DUF7492"/>
    <property type="match status" value="1"/>
</dbReference>
<comment type="caution">
    <text evidence="4">The sequence shown here is derived from an EMBL/GenBank/DDBJ whole genome shotgun (WGS) entry which is preliminary data.</text>
</comment>
<dbReference type="Proteomes" id="UP001310594">
    <property type="component" value="Unassembled WGS sequence"/>
</dbReference>